<evidence type="ECO:0000256" key="1">
    <source>
        <dbReference type="ARBA" id="ARBA00022729"/>
    </source>
</evidence>
<dbReference type="GO" id="GO:0046872">
    <property type="term" value="F:metal ion binding"/>
    <property type="evidence" value="ECO:0007669"/>
    <property type="project" value="InterPro"/>
</dbReference>
<dbReference type="InterPro" id="IPR039331">
    <property type="entry name" value="PAPs-like"/>
</dbReference>
<evidence type="ECO:0000256" key="3">
    <source>
        <dbReference type="SAM" id="SignalP"/>
    </source>
</evidence>
<evidence type="ECO:0000259" key="4">
    <source>
        <dbReference type="Pfam" id="PF16656"/>
    </source>
</evidence>
<comment type="caution">
    <text evidence="5">The sequence shown here is derived from an EMBL/GenBank/DDBJ whole genome shotgun (WGS) entry which is preliminary data.</text>
</comment>
<dbReference type="InterPro" id="IPR008963">
    <property type="entry name" value="Purple_acid_Pase-like_N"/>
</dbReference>
<feature type="signal peptide" evidence="3">
    <location>
        <begin position="1"/>
        <end position="28"/>
    </location>
</feature>
<dbReference type="PANTHER" id="PTHR22953">
    <property type="entry name" value="ACID PHOSPHATASE RELATED"/>
    <property type="match status" value="1"/>
</dbReference>
<evidence type="ECO:0000256" key="2">
    <source>
        <dbReference type="SAM" id="Phobius"/>
    </source>
</evidence>
<dbReference type="GO" id="GO:0003993">
    <property type="term" value="F:acid phosphatase activity"/>
    <property type="evidence" value="ECO:0007669"/>
    <property type="project" value="InterPro"/>
</dbReference>
<organism evidence="5 6">
    <name type="scientific">Linum tenue</name>
    <dbReference type="NCBI Taxonomy" id="586396"/>
    <lineage>
        <taxon>Eukaryota</taxon>
        <taxon>Viridiplantae</taxon>
        <taxon>Streptophyta</taxon>
        <taxon>Embryophyta</taxon>
        <taxon>Tracheophyta</taxon>
        <taxon>Spermatophyta</taxon>
        <taxon>Magnoliopsida</taxon>
        <taxon>eudicotyledons</taxon>
        <taxon>Gunneridae</taxon>
        <taxon>Pentapetalae</taxon>
        <taxon>rosids</taxon>
        <taxon>fabids</taxon>
        <taxon>Malpighiales</taxon>
        <taxon>Linaceae</taxon>
        <taxon>Linum</taxon>
    </lineage>
</organism>
<keyword evidence="2" id="KW-0812">Transmembrane</keyword>
<accession>A0AAV0KPA5</accession>
<dbReference type="SUPFAM" id="SSF56300">
    <property type="entry name" value="Metallo-dependent phosphatases"/>
    <property type="match status" value="1"/>
</dbReference>
<keyword evidence="2" id="KW-1133">Transmembrane helix</keyword>
<feature type="transmembrane region" description="Helical" evidence="2">
    <location>
        <begin position="166"/>
        <end position="189"/>
    </location>
</feature>
<feature type="chain" id="PRO_5043314485" description="Purple acid phosphatase N-terminal domain-containing protein" evidence="3">
    <location>
        <begin position="29"/>
        <end position="213"/>
    </location>
</feature>
<dbReference type="PANTHER" id="PTHR22953:SF7">
    <property type="entry name" value="PURPLE ACID PHOSPHATASE 22"/>
    <property type="match status" value="1"/>
</dbReference>
<feature type="domain" description="Purple acid phosphatase N-terminal" evidence="4">
    <location>
        <begin position="58"/>
        <end position="125"/>
    </location>
</feature>
<sequence>MANRNSFLQPRPFLLLTLSLIIIAIAAASVDGSDDGAFSRPPARNVLITPHARAESEPQQVHVSLAGKDHVRVTWITDDKHVSSVVEYGTTEAGPAGKYEATASGEHTKYRYFLYASGTIHHVRIGPAHQGEGESMRSEMEELLYDNRVDVVFAGHVHAYERFVSFLFLFFIFSFSSARFLVRLFCYVLNYVGDMWCRRGYTITKRIRVGRCT</sequence>
<reference evidence="5" key="1">
    <citation type="submission" date="2022-08" db="EMBL/GenBank/DDBJ databases">
        <authorList>
            <person name="Gutierrez-Valencia J."/>
        </authorList>
    </citation>
    <scope>NUCLEOTIDE SEQUENCE</scope>
</reference>
<dbReference type="EMBL" id="CAMGYJ010000005">
    <property type="protein sequence ID" value="CAI0423573.1"/>
    <property type="molecule type" value="Genomic_DNA"/>
</dbReference>
<keyword evidence="6" id="KW-1185">Reference proteome</keyword>
<protein>
    <recommendedName>
        <fullName evidence="4">Purple acid phosphatase N-terminal domain-containing protein</fullName>
    </recommendedName>
</protein>
<dbReference type="SUPFAM" id="SSF49363">
    <property type="entry name" value="Purple acid phosphatase, N-terminal domain"/>
    <property type="match status" value="1"/>
</dbReference>
<name>A0AAV0KPA5_9ROSI</name>
<keyword evidence="2" id="KW-0472">Membrane</keyword>
<dbReference type="AlphaFoldDB" id="A0AAV0KPA5"/>
<evidence type="ECO:0000313" key="6">
    <source>
        <dbReference type="Proteomes" id="UP001154282"/>
    </source>
</evidence>
<dbReference type="InterPro" id="IPR029052">
    <property type="entry name" value="Metallo-depent_PP-like"/>
</dbReference>
<gene>
    <name evidence="5" type="ORF">LITE_LOCUS19569</name>
</gene>
<dbReference type="Gene3D" id="2.60.40.380">
    <property type="entry name" value="Purple acid phosphatase-like, N-terminal"/>
    <property type="match status" value="1"/>
</dbReference>
<dbReference type="Pfam" id="PF16656">
    <property type="entry name" value="Pur_ac_phosph_N"/>
    <property type="match status" value="1"/>
</dbReference>
<evidence type="ECO:0000313" key="5">
    <source>
        <dbReference type="EMBL" id="CAI0423573.1"/>
    </source>
</evidence>
<dbReference type="InterPro" id="IPR015914">
    <property type="entry name" value="PAPs_N"/>
</dbReference>
<proteinExistence type="predicted"/>
<keyword evidence="1 3" id="KW-0732">Signal</keyword>
<dbReference type="Proteomes" id="UP001154282">
    <property type="component" value="Unassembled WGS sequence"/>
</dbReference>